<accession>A0ABQ2L1C3</accession>
<name>A0ABQ2L1C3_9NOCA</name>
<evidence type="ECO:0000313" key="2">
    <source>
        <dbReference type="Proteomes" id="UP000658127"/>
    </source>
</evidence>
<keyword evidence="2" id="KW-1185">Reference proteome</keyword>
<dbReference type="EMBL" id="BMNE01000013">
    <property type="protein sequence ID" value="GGN99361.1"/>
    <property type="molecule type" value="Genomic_DNA"/>
</dbReference>
<dbReference type="Proteomes" id="UP000658127">
    <property type="component" value="Unassembled WGS sequence"/>
</dbReference>
<reference evidence="2" key="1">
    <citation type="journal article" date="2019" name="Int. J. Syst. Evol. Microbiol.">
        <title>The Global Catalogue of Microorganisms (GCM) 10K type strain sequencing project: providing services to taxonomists for standard genome sequencing and annotation.</title>
        <authorList>
            <consortium name="The Broad Institute Genomics Platform"/>
            <consortium name="The Broad Institute Genome Sequencing Center for Infectious Disease"/>
            <person name="Wu L."/>
            <person name="Ma J."/>
        </authorList>
    </citation>
    <scope>NUCLEOTIDE SEQUENCE [LARGE SCALE GENOMIC DNA]</scope>
    <source>
        <strain evidence="2">CGMCC 4.7329</strain>
    </source>
</reference>
<organism evidence="1 2">
    <name type="scientific">Nocardia rhizosphaerihabitans</name>
    <dbReference type="NCBI Taxonomy" id="1691570"/>
    <lineage>
        <taxon>Bacteria</taxon>
        <taxon>Bacillati</taxon>
        <taxon>Actinomycetota</taxon>
        <taxon>Actinomycetes</taxon>
        <taxon>Mycobacteriales</taxon>
        <taxon>Nocardiaceae</taxon>
        <taxon>Nocardia</taxon>
    </lineage>
</organism>
<gene>
    <name evidence="1" type="ORF">GCM10011610_67230</name>
</gene>
<evidence type="ECO:0000313" key="1">
    <source>
        <dbReference type="EMBL" id="GGN99361.1"/>
    </source>
</evidence>
<dbReference type="RefSeq" id="WP_189034546.1">
    <property type="nucleotide sequence ID" value="NZ_BMNE01000013.1"/>
</dbReference>
<protein>
    <submittedName>
        <fullName evidence="1">Uncharacterized protein</fullName>
    </submittedName>
</protein>
<proteinExistence type="predicted"/>
<sequence>MPDSTTDDLPFELKNPTAYQWTEKAYDLLLTDALTVALTVRHRIEIATASGDCPRCGHDVQFSMERDAPIPGTIGGLGTEDSSMTEDYVAVDVECRCKGGHPGRPDGISKGCGIVFRTEVQRTTT</sequence>
<comment type="caution">
    <text evidence="1">The sequence shown here is derived from an EMBL/GenBank/DDBJ whole genome shotgun (WGS) entry which is preliminary data.</text>
</comment>